<keyword evidence="7 8" id="KW-0472">Membrane</keyword>
<dbReference type="NCBIfam" id="TIGR03426">
    <property type="entry name" value="shape_MreD"/>
    <property type="match status" value="1"/>
</dbReference>
<evidence type="ECO:0000256" key="6">
    <source>
        <dbReference type="ARBA" id="ARBA00022989"/>
    </source>
</evidence>
<keyword evidence="4 8" id="KW-0812">Transmembrane</keyword>
<feature type="transmembrane region" description="Helical" evidence="8">
    <location>
        <begin position="144"/>
        <end position="161"/>
    </location>
</feature>
<dbReference type="AlphaFoldDB" id="A0A9D2NX50"/>
<evidence type="ECO:0000256" key="2">
    <source>
        <dbReference type="ARBA" id="ARBA00007776"/>
    </source>
</evidence>
<accession>A0A9D2NX50</accession>
<keyword evidence="5" id="KW-0133">Cell shape</keyword>
<comment type="subcellular location">
    <subcellularLocation>
        <location evidence="1">Cell membrane</location>
        <topology evidence="1">Multi-pass membrane protein</topology>
    </subcellularLocation>
</comment>
<dbReference type="InterPro" id="IPR017225">
    <property type="entry name" value="Cell_shape_determin_MreD_prd"/>
</dbReference>
<dbReference type="GO" id="GO:0008360">
    <property type="term" value="P:regulation of cell shape"/>
    <property type="evidence" value="ECO:0007669"/>
    <property type="project" value="UniProtKB-KW"/>
</dbReference>
<reference evidence="9" key="2">
    <citation type="submission" date="2021-04" db="EMBL/GenBank/DDBJ databases">
        <authorList>
            <person name="Gilroy R."/>
        </authorList>
    </citation>
    <scope>NUCLEOTIDE SEQUENCE</scope>
    <source>
        <strain evidence="9">ChiGjej1B1-1692</strain>
    </source>
</reference>
<evidence type="ECO:0000313" key="10">
    <source>
        <dbReference type="Proteomes" id="UP000823894"/>
    </source>
</evidence>
<dbReference type="Gene3D" id="1.10.1760.20">
    <property type="match status" value="1"/>
</dbReference>
<evidence type="ECO:0000256" key="3">
    <source>
        <dbReference type="ARBA" id="ARBA00022475"/>
    </source>
</evidence>
<evidence type="ECO:0000256" key="5">
    <source>
        <dbReference type="ARBA" id="ARBA00022960"/>
    </source>
</evidence>
<dbReference type="GO" id="GO:0005886">
    <property type="term" value="C:plasma membrane"/>
    <property type="evidence" value="ECO:0007669"/>
    <property type="project" value="UniProtKB-SubCell"/>
</dbReference>
<dbReference type="EMBL" id="DWWK01000094">
    <property type="protein sequence ID" value="HJC38649.1"/>
    <property type="molecule type" value="Genomic_DNA"/>
</dbReference>
<protein>
    <submittedName>
        <fullName evidence="9">Rod shape-determining protein MreD</fullName>
    </submittedName>
</protein>
<dbReference type="InterPro" id="IPR007227">
    <property type="entry name" value="Cell_shape_determining_MreD"/>
</dbReference>
<dbReference type="Pfam" id="PF04093">
    <property type="entry name" value="MreD"/>
    <property type="match status" value="1"/>
</dbReference>
<gene>
    <name evidence="9" type="primary">mreD</name>
    <name evidence="9" type="ORF">H9757_06275</name>
</gene>
<organism evidence="9 10">
    <name type="scientific">Candidatus Mediterraneibacter faecigallinarum</name>
    <dbReference type="NCBI Taxonomy" id="2838669"/>
    <lineage>
        <taxon>Bacteria</taxon>
        <taxon>Bacillati</taxon>
        <taxon>Bacillota</taxon>
        <taxon>Clostridia</taxon>
        <taxon>Lachnospirales</taxon>
        <taxon>Lachnospiraceae</taxon>
        <taxon>Mediterraneibacter</taxon>
    </lineage>
</organism>
<proteinExistence type="inferred from homology"/>
<dbReference type="PIRSF" id="PIRSF037497">
    <property type="entry name" value="MreD_Clostridium/Treponema_prd"/>
    <property type="match status" value="1"/>
</dbReference>
<keyword evidence="6 8" id="KW-1133">Transmembrane helix</keyword>
<reference evidence="9" key="1">
    <citation type="journal article" date="2021" name="PeerJ">
        <title>Extensive microbial diversity within the chicken gut microbiome revealed by metagenomics and culture.</title>
        <authorList>
            <person name="Gilroy R."/>
            <person name="Ravi A."/>
            <person name="Getino M."/>
            <person name="Pursley I."/>
            <person name="Horton D.L."/>
            <person name="Alikhan N.F."/>
            <person name="Baker D."/>
            <person name="Gharbi K."/>
            <person name="Hall N."/>
            <person name="Watson M."/>
            <person name="Adriaenssens E.M."/>
            <person name="Foster-Nyarko E."/>
            <person name="Jarju S."/>
            <person name="Secka A."/>
            <person name="Antonio M."/>
            <person name="Oren A."/>
            <person name="Chaudhuri R.R."/>
            <person name="La Ragione R."/>
            <person name="Hildebrand F."/>
            <person name="Pallen M.J."/>
        </authorList>
    </citation>
    <scope>NUCLEOTIDE SEQUENCE</scope>
    <source>
        <strain evidence="9">ChiGjej1B1-1692</strain>
    </source>
</reference>
<feature type="transmembrane region" description="Helical" evidence="8">
    <location>
        <begin position="75"/>
        <end position="92"/>
    </location>
</feature>
<comment type="similarity">
    <text evidence="2">Belongs to the MreD family.</text>
</comment>
<sequence length="177" mass="20240">MKAMKIKRFFITAVIIIAAYLLQCTVFSSLELAGIKPNLLIIITASFGFMRGSREGMLVGFVSGLLADIQFGDMIGFYALIYLLVGFINGLFQRLYFDEDIKLPLFLISISEFLYGIIVYFLTYLLRSDFNFLLYLNKIILPELIYTIVITLGLYPLILFINHKLEAEEKRSASKFV</sequence>
<evidence type="ECO:0000256" key="1">
    <source>
        <dbReference type="ARBA" id="ARBA00004651"/>
    </source>
</evidence>
<comment type="caution">
    <text evidence="9">The sequence shown here is derived from an EMBL/GenBank/DDBJ whole genome shotgun (WGS) entry which is preliminary data.</text>
</comment>
<feature type="transmembrane region" description="Helical" evidence="8">
    <location>
        <begin position="9"/>
        <end position="30"/>
    </location>
</feature>
<keyword evidence="3" id="KW-1003">Cell membrane</keyword>
<evidence type="ECO:0000313" key="9">
    <source>
        <dbReference type="EMBL" id="HJC38649.1"/>
    </source>
</evidence>
<feature type="transmembrane region" description="Helical" evidence="8">
    <location>
        <begin position="104"/>
        <end position="124"/>
    </location>
</feature>
<name>A0A9D2NX50_9FIRM</name>
<dbReference type="Proteomes" id="UP000823894">
    <property type="component" value="Unassembled WGS sequence"/>
</dbReference>
<evidence type="ECO:0000256" key="8">
    <source>
        <dbReference type="SAM" id="Phobius"/>
    </source>
</evidence>
<evidence type="ECO:0000256" key="7">
    <source>
        <dbReference type="ARBA" id="ARBA00023136"/>
    </source>
</evidence>
<evidence type="ECO:0000256" key="4">
    <source>
        <dbReference type="ARBA" id="ARBA00022692"/>
    </source>
</evidence>